<reference evidence="2" key="1">
    <citation type="submission" date="2017-07" db="EMBL/GenBank/DDBJ databases">
        <title>Taro Niue Genome Assembly and Annotation.</title>
        <authorList>
            <person name="Atibalentja N."/>
            <person name="Keating K."/>
            <person name="Fields C.J."/>
        </authorList>
    </citation>
    <scope>NUCLEOTIDE SEQUENCE</scope>
    <source>
        <strain evidence="2">Niue_2</strain>
        <tissue evidence="2">Leaf</tissue>
    </source>
</reference>
<protein>
    <submittedName>
        <fullName evidence="2">Uncharacterized protein</fullName>
    </submittedName>
</protein>
<name>A0A843VHJ7_COLES</name>
<dbReference type="Proteomes" id="UP000652761">
    <property type="component" value="Unassembled WGS sequence"/>
</dbReference>
<organism evidence="2 3">
    <name type="scientific">Colocasia esculenta</name>
    <name type="common">Wild taro</name>
    <name type="synonym">Arum esculentum</name>
    <dbReference type="NCBI Taxonomy" id="4460"/>
    <lineage>
        <taxon>Eukaryota</taxon>
        <taxon>Viridiplantae</taxon>
        <taxon>Streptophyta</taxon>
        <taxon>Embryophyta</taxon>
        <taxon>Tracheophyta</taxon>
        <taxon>Spermatophyta</taxon>
        <taxon>Magnoliopsida</taxon>
        <taxon>Liliopsida</taxon>
        <taxon>Araceae</taxon>
        <taxon>Aroideae</taxon>
        <taxon>Colocasieae</taxon>
        <taxon>Colocasia</taxon>
    </lineage>
</organism>
<accession>A0A843VHJ7</accession>
<feature type="region of interest" description="Disordered" evidence="1">
    <location>
        <begin position="1"/>
        <end position="42"/>
    </location>
</feature>
<dbReference type="OrthoDB" id="427480at2759"/>
<comment type="caution">
    <text evidence="2">The sequence shown here is derived from an EMBL/GenBank/DDBJ whole genome shotgun (WGS) entry which is preliminary data.</text>
</comment>
<dbReference type="AlphaFoldDB" id="A0A843VHJ7"/>
<sequence>MQQKGAIASELAEERGIVPQQQKGGREAFGGSGLLPLPSEEKRTRAEGEVAVELLGVGFWEFFKENREQGRERGSGSFTVGGPLFSFSPSWKSHHSGFLHCGKPPFRFLHCGRTTVQVFYTMGGHRSGFLHYGRAIVQVPSLWKATVQVSFTVEGPPFWFPSLWKATVQVSFTIGDHRSGFLHHGRPPFRFPSLQKATVQVFFTMGGHCSGLQCPLVLAHNDLLLDISGEPVPCVVMLLPLASTLLLAPSPSWWTDCERNE</sequence>
<gene>
    <name evidence="2" type="ORF">Taro_025772</name>
</gene>
<evidence type="ECO:0000313" key="3">
    <source>
        <dbReference type="Proteomes" id="UP000652761"/>
    </source>
</evidence>
<evidence type="ECO:0000313" key="2">
    <source>
        <dbReference type="EMBL" id="MQL93140.1"/>
    </source>
</evidence>
<keyword evidence="3" id="KW-1185">Reference proteome</keyword>
<evidence type="ECO:0000256" key="1">
    <source>
        <dbReference type="SAM" id="MobiDB-lite"/>
    </source>
</evidence>
<dbReference type="EMBL" id="NMUH01001521">
    <property type="protein sequence ID" value="MQL93140.1"/>
    <property type="molecule type" value="Genomic_DNA"/>
</dbReference>
<proteinExistence type="predicted"/>